<organism evidence="2 3">
    <name type="scientific">Sphenostylis stenocarpa</name>
    <dbReference type="NCBI Taxonomy" id="92480"/>
    <lineage>
        <taxon>Eukaryota</taxon>
        <taxon>Viridiplantae</taxon>
        <taxon>Streptophyta</taxon>
        <taxon>Embryophyta</taxon>
        <taxon>Tracheophyta</taxon>
        <taxon>Spermatophyta</taxon>
        <taxon>Magnoliopsida</taxon>
        <taxon>eudicotyledons</taxon>
        <taxon>Gunneridae</taxon>
        <taxon>Pentapetalae</taxon>
        <taxon>rosids</taxon>
        <taxon>fabids</taxon>
        <taxon>Fabales</taxon>
        <taxon>Fabaceae</taxon>
        <taxon>Papilionoideae</taxon>
        <taxon>50 kb inversion clade</taxon>
        <taxon>NPAAA clade</taxon>
        <taxon>indigoferoid/millettioid clade</taxon>
        <taxon>Phaseoleae</taxon>
        <taxon>Sphenostylis</taxon>
    </lineage>
</organism>
<dbReference type="Gramene" id="rna-AYBTSS11_LOCUS29120">
    <property type="protein sequence ID" value="CAJ1976976.1"/>
    <property type="gene ID" value="gene-AYBTSS11_LOCUS29120"/>
</dbReference>
<dbReference type="InterPro" id="IPR017853">
    <property type="entry name" value="GH"/>
</dbReference>
<proteinExistence type="predicted"/>
<dbReference type="Gene3D" id="3.20.20.80">
    <property type="entry name" value="Glycosidases"/>
    <property type="match status" value="1"/>
</dbReference>
<dbReference type="SUPFAM" id="SSF51445">
    <property type="entry name" value="(Trans)glycosidases"/>
    <property type="match status" value="1"/>
</dbReference>
<dbReference type="PANTHER" id="PTHR45708">
    <property type="entry name" value="ENDOCHITINASE"/>
    <property type="match status" value="1"/>
</dbReference>
<dbReference type="PROSITE" id="PS01095">
    <property type="entry name" value="GH18_1"/>
    <property type="match status" value="1"/>
</dbReference>
<dbReference type="PANTHER" id="PTHR45708:SF31">
    <property type="entry name" value="III ACIDIC ENDOCHITINASE, PUTATIVE-RELATED"/>
    <property type="match status" value="1"/>
</dbReference>
<dbReference type="GO" id="GO:0005576">
    <property type="term" value="C:extracellular region"/>
    <property type="evidence" value="ECO:0007669"/>
    <property type="project" value="TreeGrafter"/>
</dbReference>
<dbReference type="AlphaFoldDB" id="A0AA86W1V2"/>
<keyword evidence="3" id="KW-1185">Reference proteome</keyword>
<dbReference type="InterPro" id="IPR001579">
    <property type="entry name" value="Glyco_hydro_18_chit_AS"/>
</dbReference>
<dbReference type="EMBL" id="OY731407">
    <property type="protein sequence ID" value="CAJ1976976.1"/>
    <property type="molecule type" value="Genomic_DNA"/>
</dbReference>
<feature type="region of interest" description="Disordered" evidence="1">
    <location>
        <begin position="1"/>
        <end position="21"/>
    </location>
</feature>
<evidence type="ECO:0000313" key="3">
    <source>
        <dbReference type="Proteomes" id="UP001189624"/>
    </source>
</evidence>
<dbReference type="GO" id="GO:0005975">
    <property type="term" value="P:carbohydrate metabolic process"/>
    <property type="evidence" value="ECO:0007669"/>
    <property type="project" value="InterPro"/>
</dbReference>
<protein>
    <submittedName>
        <fullName evidence="2">Uncharacterized protein</fullName>
    </submittedName>
</protein>
<gene>
    <name evidence="2" type="ORF">AYBTSS11_LOCUS29120</name>
</gene>
<dbReference type="InterPro" id="IPR050542">
    <property type="entry name" value="Glycosyl_Hydrlase18_Chitinase"/>
</dbReference>
<sequence length="157" mass="17552">MVLASDRDSGGKEGRLSEERSFPLGDAYQQKDVKVFLSLGAAFGPQDAKEVANYLFQNFLSNQFGPQGSVTLNGIDLDIEGDGYWDDLVKELDDLRQQNQYFYFNANAPMETSATSLAHGTSGLQAQLNKWFWGYQRLPKLLQVVAIFPLICYLPNS</sequence>
<reference evidence="2" key="1">
    <citation type="submission" date="2023-10" db="EMBL/GenBank/DDBJ databases">
        <authorList>
            <person name="Domelevo Entfellner J.-B."/>
        </authorList>
    </citation>
    <scope>NUCLEOTIDE SEQUENCE</scope>
</reference>
<accession>A0AA86W1V2</accession>
<name>A0AA86W1V2_9FABA</name>
<evidence type="ECO:0000313" key="2">
    <source>
        <dbReference type="EMBL" id="CAJ1976976.1"/>
    </source>
</evidence>
<dbReference type="Proteomes" id="UP001189624">
    <property type="component" value="Chromosome 10"/>
</dbReference>
<dbReference type="GO" id="GO:0004568">
    <property type="term" value="F:chitinase activity"/>
    <property type="evidence" value="ECO:0007669"/>
    <property type="project" value="TreeGrafter"/>
</dbReference>
<evidence type="ECO:0000256" key="1">
    <source>
        <dbReference type="SAM" id="MobiDB-lite"/>
    </source>
</evidence>